<gene>
    <name evidence="1" type="ORF">BFL28_07255</name>
</gene>
<dbReference type="STRING" id="1888892.BFL28_07255"/>
<evidence type="ECO:0000313" key="1">
    <source>
        <dbReference type="EMBL" id="ODP36198.1"/>
    </source>
</evidence>
<dbReference type="OrthoDB" id="7566986at2"/>
<proteinExistence type="predicted"/>
<name>A0A1E3LR14_9SPHN</name>
<comment type="caution">
    <text evidence="1">The sequence shown here is derived from an EMBL/GenBank/DDBJ whole genome shotgun (WGS) entry which is preliminary data.</text>
</comment>
<reference evidence="1 2" key="1">
    <citation type="submission" date="2016-08" db="EMBL/GenBank/DDBJ databases">
        <title>Draft genome of the agarase producing Sphingomonas sp. MCT13.</title>
        <authorList>
            <person name="D'Andrea M.M."/>
            <person name="Rossolini G.M."/>
            <person name="Thaller M.C."/>
        </authorList>
    </citation>
    <scope>NUCLEOTIDE SEQUENCE [LARGE SCALE GENOMIC DNA]</scope>
    <source>
        <strain evidence="1 2">MCT13</strain>
    </source>
</reference>
<evidence type="ECO:0000313" key="2">
    <source>
        <dbReference type="Proteomes" id="UP000094487"/>
    </source>
</evidence>
<dbReference type="EMBL" id="MDDS01000081">
    <property type="protein sequence ID" value="ODP36198.1"/>
    <property type="molecule type" value="Genomic_DNA"/>
</dbReference>
<sequence length="169" mass="18919">MTIRTSDEIRDDLAVQGKALAQANADAALHERLIAAKAEATRLRKVCDGLTAELSQAQAAEAKAVIAKFEAGNRNFRVERVQHDQRKGIAHDRFVITWERLCYDMNAHDSVWQDQTIDGFAVLPDDVMQYILRHKPQVIPADILALAPDDPFEAMGRYLTGKARGYFKA</sequence>
<dbReference type="Proteomes" id="UP000094487">
    <property type="component" value="Unassembled WGS sequence"/>
</dbReference>
<dbReference type="RefSeq" id="WP_069322067.1">
    <property type="nucleotide sequence ID" value="NZ_MDDS01000081.1"/>
</dbReference>
<accession>A0A1E3LR14</accession>
<protein>
    <submittedName>
        <fullName evidence="1">Uncharacterized protein</fullName>
    </submittedName>
</protein>
<dbReference type="AlphaFoldDB" id="A0A1E3LR14"/>
<keyword evidence="2" id="KW-1185">Reference proteome</keyword>
<organism evidence="1 2">
    <name type="scientific">Sphingomonas turrisvirgatae</name>
    <dbReference type="NCBI Taxonomy" id="1888892"/>
    <lineage>
        <taxon>Bacteria</taxon>
        <taxon>Pseudomonadati</taxon>
        <taxon>Pseudomonadota</taxon>
        <taxon>Alphaproteobacteria</taxon>
        <taxon>Sphingomonadales</taxon>
        <taxon>Sphingomonadaceae</taxon>
        <taxon>Sphingomonas</taxon>
    </lineage>
</organism>